<feature type="region of interest" description="Disordered" evidence="1">
    <location>
        <begin position="1"/>
        <end position="30"/>
    </location>
</feature>
<organism evidence="2 3">
    <name type="scientific">Pleurodeles waltl</name>
    <name type="common">Iberian ribbed newt</name>
    <dbReference type="NCBI Taxonomy" id="8319"/>
    <lineage>
        <taxon>Eukaryota</taxon>
        <taxon>Metazoa</taxon>
        <taxon>Chordata</taxon>
        <taxon>Craniata</taxon>
        <taxon>Vertebrata</taxon>
        <taxon>Euteleostomi</taxon>
        <taxon>Amphibia</taxon>
        <taxon>Batrachia</taxon>
        <taxon>Caudata</taxon>
        <taxon>Salamandroidea</taxon>
        <taxon>Salamandridae</taxon>
        <taxon>Pleurodelinae</taxon>
        <taxon>Pleurodeles</taxon>
    </lineage>
</organism>
<comment type="caution">
    <text evidence="2">The sequence shown here is derived from an EMBL/GenBank/DDBJ whole genome shotgun (WGS) entry which is preliminary data.</text>
</comment>
<feature type="compositionally biased region" description="Basic and acidic residues" evidence="1">
    <location>
        <begin position="1"/>
        <end position="12"/>
    </location>
</feature>
<proteinExistence type="predicted"/>
<gene>
    <name evidence="2" type="ORF">NDU88_000403</name>
</gene>
<name>A0AAV7S4G2_PLEWA</name>
<evidence type="ECO:0000313" key="2">
    <source>
        <dbReference type="EMBL" id="KAJ1159899.1"/>
    </source>
</evidence>
<evidence type="ECO:0000313" key="3">
    <source>
        <dbReference type="Proteomes" id="UP001066276"/>
    </source>
</evidence>
<accession>A0AAV7S4G2</accession>
<sequence length="113" mass="12431">MPPRSKPRDRVPSRIGTPTSVEAARESGGNWERAVLEIRRVRSLTSRFALRGSTGGVLGRGSTSRRGSPRGMQRETLPPRSGKESLPPSQAQEDFERLQWNSQGTTDSTSQVL</sequence>
<protein>
    <submittedName>
        <fullName evidence="2">Uncharacterized protein</fullName>
    </submittedName>
</protein>
<reference evidence="2" key="1">
    <citation type="journal article" date="2022" name="bioRxiv">
        <title>Sequencing and chromosome-scale assembly of the giantPleurodeles waltlgenome.</title>
        <authorList>
            <person name="Brown T."/>
            <person name="Elewa A."/>
            <person name="Iarovenko S."/>
            <person name="Subramanian E."/>
            <person name="Araus A.J."/>
            <person name="Petzold A."/>
            <person name="Susuki M."/>
            <person name="Suzuki K.-i.T."/>
            <person name="Hayashi T."/>
            <person name="Toyoda A."/>
            <person name="Oliveira C."/>
            <person name="Osipova E."/>
            <person name="Leigh N.D."/>
            <person name="Simon A."/>
            <person name="Yun M.H."/>
        </authorList>
    </citation>
    <scope>NUCLEOTIDE SEQUENCE</scope>
    <source>
        <strain evidence="2">20211129_DDA</strain>
        <tissue evidence="2">Liver</tissue>
    </source>
</reference>
<feature type="compositionally biased region" description="Low complexity" evidence="1">
    <location>
        <begin position="60"/>
        <end position="71"/>
    </location>
</feature>
<dbReference type="Proteomes" id="UP001066276">
    <property type="component" value="Chromosome 4_2"/>
</dbReference>
<dbReference type="AlphaFoldDB" id="A0AAV7S4G2"/>
<keyword evidence="3" id="KW-1185">Reference proteome</keyword>
<evidence type="ECO:0000256" key="1">
    <source>
        <dbReference type="SAM" id="MobiDB-lite"/>
    </source>
</evidence>
<dbReference type="EMBL" id="JANPWB010000008">
    <property type="protein sequence ID" value="KAJ1159899.1"/>
    <property type="molecule type" value="Genomic_DNA"/>
</dbReference>
<feature type="region of interest" description="Disordered" evidence="1">
    <location>
        <begin position="50"/>
        <end position="113"/>
    </location>
</feature>
<feature type="compositionally biased region" description="Polar residues" evidence="1">
    <location>
        <begin position="99"/>
        <end position="113"/>
    </location>
</feature>